<dbReference type="PROSITE" id="PS50262">
    <property type="entry name" value="G_PROTEIN_RECEP_F1_2"/>
    <property type="match status" value="1"/>
</dbReference>
<keyword evidence="3 9" id="KW-0812">Transmembrane</keyword>
<evidence type="ECO:0000256" key="3">
    <source>
        <dbReference type="ARBA" id="ARBA00022692"/>
    </source>
</evidence>
<feature type="domain" description="G-protein coupled receptors family 1 profile" evidence="10">
    <location>
        <begin position="42"/>
        <end position="310"/>
    </location>
</feature>
<dbReference type="GO" id="GO:0005886">
    <property type="term" value="C:plasma membrane"/>
    <property type="evidence" value="ECO:0007669"/>
    <property type="project" value="UniProtKB-SubCell"/>
</dbReference>
<dbReference type="PANTHER" id="PTHR24228:SF74">
    <property type="entry name" value="G-PROTEIN COUPLED RECEPTORS FAMILY 1 PROFILE DOMAIN-CONTAINING PROTEIN"/>
    <property type="match status" value="1"/>
</dbReference>
<reference evidence="11" key="1">
    <citation type="journal article" date="2023" name="Mol. Biol. Evol.">
        <title>Third-Generation Sequencing Reveals the Adaptive Role of the Epigenome in Three Deep-Sea Polychaetes.</title>
        <authorList>
            <person name="Perez M."/>
            <person name="Aroh O."/>
            <person name="Sun Y."/>
            <person name="Lan Y."/>
            <person name="Juniper S.K."/>
            <person name="Young C.R."/>
            <person name="Angers B."/>
            <person name="Qian P.Y."/>
        </authorList>
    </citation>
    <scope>NUCLEOTIDE SEQUENCE</scope>
    <source>
        <strain evidence="11">P08H-3</strain>
    </source>
</reference>
<comment type="subcellular location">
    <subcellularLocation>
        <location evidence="1">Cell membrane</location>
        <topology evidence="1">Multi-pass membrane protein</topology>
    </subcellularLocation>
</comment>
<feature type="transmembrane region" description="Helical" evidence="9">
    <location>
        <begin position="291"/>
        <end position="312"/>
    </location>
</feature>
<keyword evidence="4 9" id="KW-1133">Transmembrane helix</keyword>
<dbReference type="Pfam" id="PF00001">
    <property type="entry name" value="7tm_1"/>
    <property type="match status" value="1"/>
</dbReference>
<dbReference type="CDD" id="cd00637">
    <property type="entry name" value="7tm_classA_rhodopsin-like"/>
    <property type="match status" value="1"/>
</dbReference>
<evidence type="ECO:0000256" key="7">
    <source>
        <dbReference type="ARBA" id="ARBA00023170"/>
    </source>
</evidence>
<comment type="caution">
    <text evidence="11">The sequence shown here is derived from an EMBL/GenBank/DDBJ whole genome shotgun (WGS) entry which is preliminary data.</text>
</comment>
<keyword evidence="5" id="KW-0297">G-protein coupled receptor</keyword>
<sequence>MDHNISRDIRVRITPELTTVSKDVATCGLIFGSICIISALFGNSLIIAAVTRDRNLRQRQNVFLVSWAICELIMVFMRDVFLIIVYAIGEWPFGRTMTVINLCIFMARDSFAINHVVAITVYRYAMIVHPLIYRILIRTRNLIIIVINLFLMPVVLMLIIDFDIYNKQYKFITKGMYAMKEDNGTLVDVPMVTMTAVFVSLTLYSTLMAVCYGHLYIFIRKSSKRVERWTRETNQFGQHENGTNKISMKRNIRELKFIKTMIIIFVMFIFSYFSLPIMLMANKTFSFSHWAYLPLVMINWFSSSVSWIMYGFTHDGFRKAFLTMLRCSKNRIEVSEQSITAVA</sequence>
<feature type="transmembrane region" description="Helical" evidence="9">
    <location>
        <begin position="99"/>
        <end position="122"/>
    </location>
</feature>
<evidence type="ECO:0000259" key="10">
    <source>
        <dbReference type="PROSITE" id="PS50262"/>
    </source>
</evidence>
<organism evidence="11 12">
    <name type="scientific">Paralvinella palmiformis</name>
    <dbReference type="NCBI Taxonomy" id="53620"/>
    <lineage>
        <taxon>Eukaryota</taxon>
        <taxon>Metazoa</taxon>
        <taxon>Spiralia</taxon>
        <taxon>Lophotrochozoa</taxon>
        <taxon>Annelida</taxon>
        <taxon>Polychaeta</taxon>
        <taxon>Sedentaria</taxon>
        <taxon>Canalipalpata</taxon>
        <taxon>Terebellida</taxon>
        <taxon>Terebelliformia</taxon>
        <taxon>Alvinellidae</taxon>
        <taxon>Paralvinella</taxon>
    </lineage>
</organism>
<proteinExistence type="predicted"/>
<evidence type="ECO:0000256" key="9">
    <source>
        <dbReference type="SAM" id="Phobius"/>
    </source>
</evidence>
<accession>A0AAD9IZ85</accession>
<dbReference type="PRINTS" id="PR00237">
    <property type="entry name" value="GPCRRHODOPSN"/>
</dbReference>
<dbReference type="PANTHER" id="PTHR24228">
    <property type="entry name" value="B2 BRADYKININ RECEPTOR/ANGIOTENSIN II RECEPTOR"/>
    <property type="match status" value="1"/>
</dbReference>
<keyword evidence="8" id="KW-0807">Transducer</keyword>
<feature type="transmembrane region" description="Helical" evidence="9">
    <location>
        <begin position="62"/>
        <end position="87"/>
    </location>
</feature>
<feature type="transmembrane region" description="Helical" evidence="9">
    <location>
        <begin position="257"/>
        <end position="279"/>
    </location>
</feature>
<dbReference type="SUPFAM" id="SSF81321">
    <property type="entry name" value="Family A G protein-coupled receptor-like"/>
    <property type="match status" value="1"/>
</dbReference>
<dbReference type="Proteomes" id="UP001208570">
    <property type="component" value="Unassembled WGS sequence"/>
</dbReference>
<keyword evidence="12" id="KW-1185">Reference proteome</keyword>
<dbReference type="EMBL" id="JAODUP010000879">
    <property type="protein sequence ID" value="KAK2143083.1"/>
    <property type="molecule type" value="Genomic_DNA"/>
</dbReference>
<feature type="transmembrane region" description="Helical" evidence="9">
    <location>
        <begin position="29"/>
        <end position="50"/>
    </location>
</feature>
<evidence type="ECO:0000313" key="12">
    <source>
        <dbReference type="Proteomes" id="UP001208570"/>
    </source>
</evidence>
<evidence type="ECO:0000256" key="8">
    <source>
        <dbReference type="ARBA" id="ARBA00023224"/>
    </source>
</evidence>
<dbReference type="InterPro" id="IPR000276">
    <property type="entry name" value="GPCR_Rhodpsn"/>
</dbReference>
<dbReference type="Gene3D" id="1.20.1070.10">
    <property type="entry name" value="Rhodopsin 7-helix transmembrane proteins"/>
    <property type="match status" value="1"/>
</dbReference>
<dbReference type="InterPro" id="IPR017452">
    <property type="entry name" value="GPCR_Rhodpsn_7TM"/>
</dbReference>
<feature type="transmembrane region" description="Helical" evidence="9">
    <location>
        <begin position="142"/>
        <end position="160"/>
    </location>
</feature>
<keyword evidence="7" id="KW-0675">Receptor</keyword>
<gene>
    <name evidence="11" type="ORF">LSH36_879g00002</name>
</gene>
<feature type="transmembrane region" description="Helical" evidence="9">
    <location>
        <begin position="196"/>
        <end position="219"/>
    </location>
</feature>
<keyword evidence="6 9" id="KW-0472">Membrane</keyword>
<evidence type="ECO:0000313" key="11">
    <source>
        <dbReference type="EMBL" id="KAK2143083.1"/>
    </source>
</evidence>
<evidence type="ECO:0000256" key="1">
    <source>
        <dbReference type="ARBA" id="ARBA00004651"/>
    </source>
</evidence>
<dbReference type="AlphaFoldDB" id="A0AAD9IZ85"/>
<protein>
    <recommendedName>
        <fullName evidence="10">G-protein coupled receptors family 1 profile domain-containing protein</fullName>
    </recommendedName>
</protein>
<evidence type="ECO:0000256" key="6">
    <source>
        <dbReference type="ARBA" id="ARBA00023136"/>
    </source>
</evidence>
<evidence type="ECO:0000256" key="2">
    <source>
        <dbReference type="ARBA" id="ARBA00022475"/>
    </source>
</evidence>
<dbReference type="GO" id="GO:0004930">
    <property type="term" value="F:G protein-coupled receptor activity"/>
    <property type="evidence" value="ECO:0007669"/>
    <property type="project" value="UniProtKB-KW"/>
</dbReference>
<name>A0AAD9IZ85_9ANNE</name>
<keyword evidence="2" id="KW-1003">Cell membrane</keyword>
<evidence type="ECO:0000256" key="5">
    <source>
        <dbReference type="ARBA" id="ARBA00023040"/>
    </source>
</evidence>
<evidence type="ECO:0000256" key="4">
    <source>
        <dbReference type="ARBA" id="ARBA00022989"/>
    </source>
</evidence>